<sequence>MPDLSPHNRVALVTGANGGLGRWCSLGLARRGSVVVLGCRSLQRGQEAIDWIHQRVPGAELELLQIDLARLSSVRAAADELMERHPTLDTLVNNAGVMMLPRAMTEDGFEQQFGINYLAHYALTAHLFPVLMASDSPRVVSVASLVANQGRIELDDLQGLTRYGRSRAYAQSKLANLLFARELARRIDAQKLPMTSVAAHPGFANTGLQRRTGRANLGRIGEIAMTGANLLFAQTAERGAIPLIQAATDPLVTNGSYLGPNGFKELWGRQARPAQLPKTALDVHVASELWRISAAISGVGFPI</sequence>
<dbReference type="InterPro" id="IPR036291">
    <property type="entry name" value="NAD(P)-bd_dom_sf"/>
</dbReference>
<dbReference type="PATRIC" id="fig|1121877.4.peg.2910"/>
<proteinExistence type="inferred from homology"/>
<gene>
    <name evidence="3" type="primary">fabG5</name>
    <name evidence="3" type="ORF">FEAC_26070</name>
</gene>
<dbReference type="InterPro" id="IPR002347">
    <property type="entry name" value="SDR_fam"/>
</dbReference>
<dbReference type="PRINTS" id="PR00081">
    <property type="entry name" value="GDHRDH"/>
</dbReference>
<evidence type="ECO:0000256" key="1">
    <source>
        <dbReference type="ARBA" id="ARBA00023002"/>
    </source>
</evidence>
<evidence type="ECO:0000313" key="4">
    <source>
        <dbReference type="Proteomes" id="UP000032336"/>
    </source>
</evidence>
<organism evidence="3 4">
    <name type="scientific">Ferrimicrobium acidiphilum DSM 19497</name>
    <dbReference type="NCBI Taxonomy" id="1121877"/>
    <lineage>
        <taxon>Bacteria</taxon>
        <taxon>Bacillati</taxon>
        <taxon>Actinomycetota</taxon>
        <taxon>Acidimicrobiia</taxon>
        <taxon>Acidimicrobiales</taxon>
        <taxon>Acidimicrobiaceae</taxon>
        <taxon>Ferrimicrobium</taxon>
    </lineage>
</organism>
<keyword evidence="1 3" id="KW-0560">Oxidoreductase</keyword>
<dbReference type="EMBL" id="JXUW01000033">
    <property type="protein sequence ID" value="KJE75647.1"/>
    <property type="molecule type" value="Genomic_DNA"/>
</dbReference>
<dbReference type="CDD" id="cd05327">
    <property type="entry name" value="retinol-DH_like_SDR_c_like"/>
    <property type="match status" value="1"/>
</dbReference>
<accession>A0A0D8FTR4</accession>
<dbReference type="PRINTS" id="PR00080">
    <property type="entry name" value="SDRFAMILY"/>
</dbReference>
<evidence type="ECO:0000256" key="2">
    <source>
        <dbReference type="RuleBase" id="RU000363"/>
    </source>
</evidence>
<dbReference type="GeneID" id="78373620"/>
<comment type="similarity">
    <text evidence="2">Belongs to the short-chain dehydrogenases/reductases (SDR) family.</text>
</comment>
<dbReference type="GO" id="GO:0004316">
    <property type="term" value="F:3-oxoacyl-[acyl-carrier-protein] reductase (NADPH) activity"/>
    <property type="evidence" value="ECO:0007669"/>
    <property type="project" value="UniProtKB-EC"/>
</dbReference>
<reference evidence="3 4" key="1">
    <citation type="submission" date="2015-01" db="EMBL/GenBank/DDBJ databases">
        <title>Draft genome of the acidophilic iron oxidizer Ferrimicrobium acidiphilum strain T23.</title>
        <authorList>
            <person name="Poehlein A."/>
            <person name="Eisen S."/>
            <person name="Schloemann M."/>
            <person name="Johnson B.D."/>
            <person name="Daniel R."/>
            <person name="Muehling M."/>
        </authorList>
    </citation>
    <scope>NUCLEOTIDE SEQUENCE [LARGE SCALE GENOMIC DNA]</scope>
    <source>
        <strain evidence="3 4">T23</strain>
    </source>
</reference>
<dbReference type="RefSeq" id="WP_035391332.1">
    <property type="nucleotide sequence ID" value="NZ_JQKF01000043.1"/>
</dbReference>
<dbReference type="PANTHER" id="PTHR43157">
    <property type="entry name" value="PHOSPHATIDYLINOSITOL-GLYCAN BIOSYNTHESIS CLASS F PROTEIN-RELATED"/>
    <property type="match status" value="1"/>
</dbReference>
<dbReference type="SUPFAM" id="SSF51735">
    <property type="entry name" value="NAD(P)-binding Rossmann-fold domains"/>
    <property type="match status" value="1"/>
</dbReference>
<dbReference type="PANTHER" id="PTHR43157:SF31">
    <property type="entry name" value="PHOSPHATIDYLINOSITOL-GLYCAN BIOSYNTHESIS CLASS F PROTEIN"/>
    <property type="match status" value="1"/>
</dbReference>
<keyword evidence="4" id="KW-1185">Reference proteome</keyword>
<dbReference type="STRING" id="1121877.FEAC_26070"/>
<dbReference type="NCBIfam" id="NF004846">
    <property type="entry name" value="PRK06197.1"/>
    <property type="match status" value="1"/>
</dbReference>
<dbReference type="AlphaFoldDB" id="A0A0D8FTR4"/>
<dbReference type="Gene3D" id="3.40.50.720">
    <property type="entry name" value="NAD(P)-binding Rossmann-like Domain"/>
    <property type="match status" value="1"/>
</dbReference>
<dbReference type="EC" id="1.1.1.100" evidence="3"/>
<evidence type="ECO:0000313" key="3">
    <source>
        <dbReference type="EMBL" id="KJE75647.1"/>
    </source>
</evidence>
<dbReference type="Proteomes" id="UP000032336">
    <property type="component" value="Unassembled WGS sequence"/>
</dbReference>
<dbReference type="eggNOG" id="COG1028">
    <property type="taxonomic scope" value="Bacteria"/>
</dbReference>
<dbReference type="Pfam" id="PF00106">
    <property type="entry name" value="adh_short"/>
    <property type="match status" value="1"/>
</dbReference>
<dbReference type="OrthoDB" id="4577644at2"/>
<name>A0A0D8FTR4_9ACTN</name>
<comment type="caution">
    <text evidence="3">The sequence shown here is derived from an EMBL/GenBank/DDBJ whole genome shotgun (WGS) entry which is preliminary data.</text>
</comment>
<protein>
    <submittedName>
        <fullName evidence="3">3-oxoacyl-[acyl-carrier-protein] reductase FabG</fullName>
        <ecNumber evidence="3">1.1.1.100</ecNumber>
    </submittedName>
</protein>